<accession>A0A0S7E678</accession>
<dbReference type="Pfam" id="PF25963">
    <property type="entry name" value="Beta-barrel_AAEA"/>
    <property type="match status" value="1"/>
</dbReference>
<gene>
    <name evidence="7" type="ORF">AS202_08445</name>
</gene>
<dbReference type="InterPro" id="IPR050739">
    <property type="entry name" value="MFP"/>
</dbReference>
<dbReference type="eggNOG" id="COG1566">
    <property type="taxonomic scope" value="Bacteria"/>
</dbReference>
<feature type="domain" description="Multidrug resistance protein MdtA-like barrel-sandwich hybrid" evidence="5">
    <location>
        <begin position="58"/>
        <end position="251"/>
    </location>
</feature>
<keyword evidence="3" id="KW-1133">Transmembrane helix</keyword>
<protein>
    <submittedName>
        <fullName evidence="7">Multidrug transporter</fullName>
    </submittedName>
</protein>
<organism evidence="7 8">
    <name type="scientific">Myroides odoratimimus</name>
    <dbReference type="NCBI Taxonomy" id="76832"/>
    <lineage>
        <taxon>Bacteria</taxon>
        <taxon>Pseudomonadati</taxon>
        <taxon>Bacteroidota</taxon>
        <taxon>Flavobacteriia</taxon>
        <taxon>Flavobacteriales</taxon>
        <taxon>Flavobacteriaceae</taxon>
        <taxon>Myroides</taxon>
    </lineage>
</organism>
<evidence type="ECO:0000256" key="1">
    <source>
        <dbReference type="ARBA" id="ARBA00004167"/>
    </source>
</evidence>
<dbReference type="GO" id="GO:0016020">
    <property type="term" value="C:membrane"/>
    <property type="evidence" value="ECO:0007669"/>
    <property type="project" value="UniProtKB-SubCell"/>
</dbReference>
<feature type="domain" description="p-hydroxybenzoic acid efflux pump subunit AaeA-like beta-barrel" evidence="6">
    <location>
        <begin position="259"/>
        <end position="349"/>
    </location>
</feature>
<dbReference type="Gene3D" id="2.40.50.100">
    <property type="match status" value="1"/>
</dbReference>
<dbReference type="Pfam" id="PF25917">
    <property type="entry name" value="BSH_RND"/>
    <property type="match status" value="1"/>
</dbReference>
<comment type="subcellular location">
    <subcellularLocation>
        <location evidence="1">Membrane</location>
        <topology evidence="1">Single-pass membrane protein</topology>
    </subcellularLocation>
</comment>
<dbReference type="Proteomes" id="UP000069030">
    <property type="component" value="Chromosome"/>
</dbReference>
<evidence type="ECO:0000259" key="5">
    <source>
        <dbReference type="Pfam" id="PF25917"/>
    </source>
</evidence>
<dbReference type="Gene3D" id="2.40.30.170">
    <property type="match status" value="1"/>
</dbReference>
<evidence type="ECO:0000256" key="2">
    <source>
        <dbReference type="ARBA" id="ARBA00022692"/>
    </source>
</evidence>
<proteinExistence type="predicted"/>
<keyword evidence="2" id="KW-0812">Transmembrane</keyword>
<evidence type="ECO:0000313" key="8">
    <source>
        <dbReference type="Proteomes" id="UP000069030"/>
    </source>
</evidence>
<evidence type="ECO:0000256" key="4">
    <source>
        <dbReference type="ARBA" id="ARBA00023136"/>
    </source>
</evidence>
<dbReference type="GO" id="GO:0055085">
    <property type="term" value="P:transmembrane transport"/>
    <property type="evidence" value="ECO:0007669"/>
    <property type="project" value="InterPro"/>
</dbReference>
<dbReference type="PANTHER" id="PTHR30386:SF26">
    <property type="entry name" value="TRANSPORT PROTEIN COMB"/>
    <property type="match status" value="1"/>
</dbReference>
<dbReference type="EMBL" id="CP013690">
    <property type="protein sequence ID" value="ALU26178.1"/>
    <property type="molecule type" value="Genomic_DNA"/>
</dbReference>
<dbReference type="RefSeq" id="WP_006257304.1">
    <property type="nucleotide sequence ID" value="NZ_BCMQ01000001.1"/>
</dbReference>
<dbReference type="InterPro" id="IPR058634">
    <property type="entry name" value="AaeA-lik-b-barrel"/>
</dbReference>
<dbReference type="PANTHER" id="PTHR30386">
    <property type="entry name" value="MEMBRANE FUSION SUBUNIT OF EMRAB-TOLC MULTIDRUG EFFLUX PUMP"/>
    <property type="match status" value="1"/>
</dbReference>
<dbReference type="AlphaFoldDB" id="A0A0S7E678"/>
<reference evidence="7 8" key="1">
    <citation type="journal article" date="2016" name="J. Zhejiang Univ. Sci. B">
        <title>Antibiotic resistance mechanisms of Myroides sp.</title>
        <authorList>
            <person name="Hu S."/>
            <person name="Yuan S."/>
            <person name="Qu H."/>
            <person name="Jiang T."/>
            <person name="Zhou Y."/>
            <person name="Wang M."/>
            <person name="Ming D."/>
        </authorList>
    </citation>
    <scope>NUCLEOTIDE SEQUENCE [LARGE SCALE GENOMIC DNA]</scope>
    <source>
        <strain evidence="7 8">PR63039</strain>
    </source>
</reference>
<evidence type="ECO:0000256" key="3">
    <source>
        <dbReference type="ARBA" id="ARBA00022989"/>
    </source>
</evidence>
<dbReference type="InterPro" id="IPR058625">
    <property type="entry name" value="MdtA-like_BSH"/>
</dbReference>
<name>A0A0S7E678_9FLAO</name>
<dbReference type="GeneID" id="66974832"/>
<evidence type="ECO:0000313" key="7">
    <source>
        <dbReference type="EMBL" id="ALU26178.1"/>
    </source>
</evidence>
<keyword evidence="4" id="KW-0472">Membrane</keyword>
<dbReference type="SUPFAM" id="SSF111369">
    <property type="entry name" value="HlyD-like secretion proteins"/>
    <property type="match status" value="2"/>
</dbReference>
<evidence type="ECO:0000259" key="6">
    <source>
        <dbReference type="Pfam" id="PF25963"/>
    </source>
</evidence>
<sequence>MDIKTRIKITDRLITRITRYLASIIILIGSLWGIHTLWMYWKYEQTNDAQVQEYINPVISRVGGFLTEVRFEENQIVNKGDTLLVVDNREYTYDQATTSAEIAKQYALIKELDARQYTLSQTAAAAKSQIQGRESKYHQQELDYQRYKKLYEEDAATAQMLEEKQAQLNIGQSDYNTSVEHARAATASIADIEAQKQVLLKEITRLQELEKYKNLTVGYTVITAPYRGRMGKRSIDLGQMISVGQVLTYIVNDETPKWIIANFKETQIRNIQIGHQVEVVADAYPDRQFIGKVISIAPATGSSFSLLPPDNATGNFVKIVQRIPVRIEIISPADSEELLKAGMNVNVFIAKKQSNAK</sequence>
<dbReference type="KEGG" id="mod:AS202_08445"/>